<evidence type="ECO:0000313" key="2">
    <source>
        <dbReference type="EMBL" id="EEG55206.1"/>
    </source>
</evidence>
<dbReference type="SUPFAM" id="SSF55729">
    <property type="entry name" value="Acyl-CoA N-acyltransferases (Nat)"/>
    <property type="match status" value="1"/>
</dbReference>
<dbReference type="PANTHER" id="PTHR43072">
    <property type="entry name" value="N-ACETYLTRANSFERASE"/>
    <property type="match status" value="1"/>
</dbReference>
<dbReference type="GO" id="GO:0016747">
    <property type="term" value="F:acyltransferase activity, transferring groups other than amino-acyl groups"/>
    <property type="evidence" value="ECO:0007669"/>
    <property type="project" value="InterPro"/>
</dbReference>
<dbReference type="CDD" id="cd04301">
    <property type="entry name" value="NAT_SF"/>
    <property type="match status" value="1"/>
</dbReference>
<keyword evidence="2" id="KW-0808">Transferase</keyword>
<name>C0D0D9_9FIRM</name>
<dbReference type="EMBL" id="ACCJ01000165">
    <property type="protein sequence ID" value="EEG55206.1"/>
    <property type="molecule type" value="Genomic_DNA"/>
</dbReference>
<sequence>MVGPRKEDKEEDEKMDRVKIRPAVAADAAALLEIYAPYVRETTITFEYETPGKETFAGRIEAIAAEYPYLVCEIDGRIAAYAYGHRHMERAAYQWNAELSVYVDRGQLRRGIGRALYQAVMEILKLQNVQTVYGIVTSPNENSERLHVAMGFTKRALFPQMGYKFDRWLDVAWYEKNLGGHGKDMEPFKAIGLVNPETLTRIMENCAGEIAKAL</sequence>
<dbReference type="PANTHER" id="PTHR43072:SF8">
    <property type="entry name" value="ACYLTRANSFERASE FABY-RELATED"/>
    <property type="match status" value="1"/>
</dbReference>
<dbReference type="AlphaFoldDB" id="C0D0D9"/>
<organism evidence="2 3">
    <name type="scientific">[Clostridium] asparagiforme DSM 15981</name>
    <dbReference type="NCBI Taxonomy" id="518636"/>
    <lineage>
        <taxon>Bacteria</taxon>
        <taxon>Bacillati</taxon>
        <taxon>Bacillota</taxon>
        <taxon>Clostridia</taxon>
        <taxon>Lachnospirales</taxon>
        <taxon>Lachnospiraceae</taxon>
        <taxon>Enterocloster</taxon>
    </lineage>
</organism>
<comment type="caution">
    <text evidence="2">The sequence shown here is derived from an EMBL/GenBank/DDBJ whole genome shotgun (WGS) entry which is preliminary data.</text>
</comment>
<dbReference type="Pfam" id="PF13420">
    <property type="entry name" value="Acetyltransf_4"/>
    <property type="match status" value="1"/>
</dbReference>
<dbReference type="InterPro" id="IPR016181">
    <property type="entry name" value="Acyl_CoA_acyltransferase"/>
</dbReference>
<dbReference type="Gene3D" id="3.40.630.30">
    <property type="match status" value="1"/>
</dbReference>
<protein>
    <submittedName>
        <fullName evidence="2">Acetyltransferase, GNAT family</fullName>
    </submittedName>
</protein>
<evidence type="ECO:0000313" key="3">
    <source>
        <dbReference type="Proteomes" id="UP000004756"/>
    </source>
</evidence>
<dbReference type="PROSITE" id="PS51186">
    <property type="entry name" value="GNAT"/>
    <property type="match status" value="1"/>
</dbReference>
<reference evidence="2 3" key="1">
    <citation type="submission" date="2009-02" db="EMBL/GenBank/DDBJ databases">
        <title>Draft genome sequence of Clostridium asparagiforme (DSM 15981).</title>
        <authorList>
            <person name="Sudarsanam P."/>
            <person name="Ley R."/>
            <person name="Guruge J."/>
            <person name="Turnbaugh P.J."/>
            <person name="Mahowald M."/>
            <person name="Liep D."/>
            <person name="Gordon J."/>
        </authorList>
    </citation>
    <scope>NUCLEOTIDE SEQUENCE [LARGE SCALE GENOMIC DNA]</scope>
    <source>
        <strain evidence="2 3">DSM 15981</strain>
    </source>
</reference>
<dbReference type="InterPro" id="IPR000182">
    <property type="entry name" value="GNAT_dom"/>
</dbReference>
<dbReference type="HOGENOM" id="CLU_013985_4_2_9"/>
<proteinExistence type="predicted"/>
<keyword evidence="3" id="KW-1185">Reference proteome</keyword>
<gene>
    <name evidence="2" type="ORF">CLOSTASPAR_02725</name>
</gene>
<accession>C0D0D9</accession>
<evidence type="ECO:0000259" key="1">
    <source>
        <dbReference type="PROSITE" id="PS51186"/>
    </source>
</evidence>
<dbReference type="Proteomes" id="UP000004756">
    <property type="component" value="Unassembled WGS sequence"/>
</dbReference>
<feature type="domain" description="N-acetyltransferase" evidence="1">
    <location>
        <begin position="18"/>
        <end position="179"/>
    </location>
</feature>